<evidence type="ECO:0000256" key="5">
    <source>
        <dbReference type="ARBA" id="ARBA00022989"/>
    </source>
</evidence>
<comment type="function">
    <text evidence="12">Fluoride-specific ion channel. Important for reducing fluoride concentration in the cell, thus reducing its toxicity.</text>
</comment>
<keyword evidence="8 12" id="KW-0472">Membrane</keyword>
<evidence type="ECO:0000256" key="3">
    <source>
        <dbReference type="ARBA" id="ARBA00022519"/>
    </source>
</evidence>
<keyword evidence="3" id="KW-0997">Cell inner membrane</keyword>
<feature type="transmembrane region" description="Helical" evidence="12">
    <location>
        <begin position="105"/>
        <end position="125"/>
    </location>
</feature>
<gene>
    <name evidence="12" type="primary">fluC</name>
    <name evidence="12" type="synonym">crcB</name>
    <name evidence="13" type="ORF">GXW78_02850</name>
</gene>
<feature type="binding site" evidence="12">
    <location>
        <position position="82"/>
    </location>
    <ligand>
        <name>Na(+)</name>
        <dbReference type="ChEBI" id="CHEBI:29101"/>
        <note>structural</note>
    </ligand>
</feature>
<reference evidence="14" key="1">
    <citation type="journal article" date="2021" name="Syst. Appl. Microbiol.">
        <title>Roseomonas hellenica sp. nov., isolated from roots of wild-growing Alkanna tinctoria.</title>
        <authorList>
            <person name="Rat A."/>
            <person name="Naranjo H.D."/>
            <person name="Lebbe L."/>
            <person name="Cnockaert M."/>
            <person name="Krigas N."/>
            <person name="Grigoriadou K."/>
            <person name="Maloupa E."/>
            <person name="Willems A."/>
        </authorList>
    </citation>
    <scope>NUCLEOTIDE SEQUENCE [LARGE SCALE GENOMIC DNA]</scope>
    <source>
        <strain evidence="14">LMG 31159</strain>
    </source>
</reference>
<feature type="transmembrane region" description="Helical" evidence="12">
    <location>
        <begin position="65"/>
        <end position="84"/>
    </location>
</feature>
<keyword evidence="12" id="KW-0813">Transport</keyword>
<protein>
    <recommendedName>
        <fullName evidence="12">Fluoride-specific ion channel FluC</fullName>
    </recommendedName>
</protein>
<evidence type="ECO:0000256" key="10">
    <source>
        <dbReference type="ARBA" id="ARBA00035120"/>
    </source>
</evidence>
<keyword evidence="6 12" id="KW-0915">Sodium</keyword>
<evidence type="ECO:0000256" key="2">
    <source>
        <dbReference type="ARBA" id="ARBA00022475"/>
    </source>
</evidence>
<dbReference type="Pfam" id="PF02537">
    <property type="entry name" value="CRCB"/>
    <property type="match status" value="1"/>
</dbReference>
<keyword evidence="7 12" id="KW-0406">Ion transport</keyword>
<evidence type="ECO:0000256" key="11">
    <source>
        <dbReference type="ARBA" id="ARBA00035585"/>
    </source>
</evidence>
<proteinExistence type="inferred from homology"/>
<dbReference type="EMBL" id="JAAEDI010000003">
    <property type="protein sequence ID" value="MBR0648589.1"/>
    <property type="molecule type" value="Genomic_DNA"/>
</dbReference>
<keyword evidence="14" id="KW-1185">Reference proteome</keyword>
<keyword evidence="12" id="KW-0479">Metal-binding</keyword>
<organism evidence="13 14">
    <name type="scientific">Neoroseomonas terrae</name>
    <dbReference type="NCBI Taxonomy" id="424799"/>
    <lineage>
        <taxon>Bacteria</taxon>
        <taxon>Pseudomonadati</taxon>
        <taxon>Pseudomonadota</taxon>
        <taxon>Alphaproteobacteria</taxon>
        <taxon>Acetobacterales</taxon>
        <taxon>Acetobacteraceae</taxon>
        <taxon>Neoroseomonas</taxon>
    </lineage>
</organism>
<dbReference type="Proteomes" id="UP000698752">
    <property type="component" value="Unassembled WGS sequence"/>
</dbReference>
<feature type="transmembrane region" description="Helical" evidence="12">
    <location>
        <begin position="35"/>
        <end position="59"/>
    </location>
</feature>
<keyword evidence="2 12" id="KW-1003">Cell membrane</keyword>
<evidence type="ECO:0000256" key="9">
    <source>
        <dbReference type="ARBA" id="ARBA00023303"/>
    </source>
</evidence>
<dbReference type="InterPro" id="IPR003691">
    <property type="entry name" value="FluC"/>
</dbReference>
<keyword evidence="5 12" id="KW-1133">Transmembrane helix</keyword>
<keyword evidence="4 12" id="KW-0812">Transmembrane</keyword>
<dbReference type="HAMAP" id="MF_00454">
    <property type="entry name" value="FluC"/>
    <property type="match status" value="1"/>
</dbReference>
<dbReference type="RefSeq" id="WP_211865912.1">
    <property type="nucleotide sequence ID" value="NZ_JAAEDI010000003.1"/>
</dbReference>
<sequence>MRGIDFLWVGLGGGLGSLLRWQAGKLVGRRFSLPSWAATLVINVTGAFVIAYISALLAMGWEERYGSFVASFVLTGIIGGYTTFSTMQLDALEMAGGRPSILPAAYLLGSAAAGLAAAAAGVALARW</sequence>
<evidence type="ECO:0000256" key="12">
    <source>
        <dbReference type="HAMAP-Rule" id="MF_00454"/>
    </source>
</evidence>
<evidence type="ECO:0000256" key="4">
    <source>
        <dbReference type="ARBA" id="ARBA00022692"/>
    </source>
</evidence>
<comment type="caution">
    <text evidence="13">The sequence shown here is derived from an EMBL/GenBank/DDBJ whole genome shotgun (WGS) entry which is preliminary data.</text>
</comment>
<accession>A0ABS5EC44</accession>
<feature type="binding site" evidence="12">
    <location>
        <position position="79"/>
    </location>
    <ligand>
        <name>Na(+)</name>
        <dbReference type="ChEBI" id="CHEBI:29101"/>
        <note>structural</note>
    </ligand>
</feature>
<evidence type="ECO:0000256" key="1">
    <source>
        <dbReference type="ARBA" id="ARBA00004651"/>
    </source>
</evidence>
<evidence type="ECO:0000256" key="7">
    <source>
        <dbReference type="ARBA" id="ARBA00023065"/>
    </source>
</evidence>
<evidence type="ECO:0000256" key="6">
    <source>
        <dbReference type="ARBA" id="ARBA00023053"/>
    </source>
</evidence>
<comment type="activity regulation">
    <text evidence="12">Na(+) is not transported, but it plays an essential structural role and its presence is essential for fluoride channel function.</text>
</comment>
<comment type="similarity">
    <text evidence="10 12">Belongs to the fluoride channel Fluc/FEX (TC 1.A.43) family.</text>
</comment>
<comment type="subcellular location">
    <subcellularLocation>
        <location evidence="1 12">Cell membrane</location>
        <topology evidence="1 12">Multi-pass membrane protein</topology>
    </subcellularLocation>
</comment>
<keyword evidence="9 12" id="KW-0407">Ion channel</keyword>
<comment type="catalytic activity">
    <reaction evidence="11">
        <text>fluoride(in) = fluoride(out)</text>
        <dbReference type="Rhea" id="RHEA:76159"/>
        <dbReference type="ChEBI" id="CHEBI:17051"/>
    </reaction>
    <physiologicalReaction direction="left-to-right" evidence="11">
        <dbReference type="Rhea" id="RHEA:76160"/>
    </physiologicalReaction>
</comment>
<evidence type="ECO:0000256" key="8">
    <source>
        <dbReference type="ARBA" id="ARBA00023136"/>
    </source>
</evidence>
<evidence type="ECO:0000313" key="14">
    <source>
        <dbReference type="Proteomes" id="UP000698752"/>
    </source>
</evidence>
<name>A0ABS5EC44_9PROT</name>
<evidence type="ECO:0000313" key="13">
    <source>
        <dbReference type="EMBL" id="MBR0648589.1"/>
    </source>
</evidence>